<reference evidence="3 4" key="1">
    <citation type="submission" date="2023-07" db="EMBL/GenBank/DDBJ databases">
        <title>Sorghum-associated microbial communities from plants grown in Nebraska, USA.</title>
        <authorList>
            <person name="Schachtman D."/>
        </authorList>
    </citation>
    <scope>NUCLEOTIDE SEQUENCE [LARGE SCALE GENOMIC DNA]</scope>
    <source>
        <strain evidence="3 4">BE308</strain>
    </source>
</reference>
<protein>
    <recommendedName>
        <fullName evidence="2">DUF2059 domain-containing protein</fullName>
    </recommendedName>
</protein>
<evidence type="ECO:0000259" key="2">
    <source>
        <dbReference type="Pfam" id="PF09832"/>
    </source>
</evidence>
<evidence type="ECO:0000256" key="1">
    <source>
        <dbReference type="SAM" id="SignalP"/>
    </source>
</evidence>
<feature type="domain" description="DUF2059" evidence="2">
    <location>
        <begin position="97"/>
        <end position="152"/>
    </location>
</feature>
<evidence type="ECO:0000313" key="4">
    <source>
        <dbReference type="Proteomes" id="UP001268089"/>
    </source>
</evidence>
<dbReference type="EMBL" id="JAVDXO010000003">
    <property type="protein sequence ID" value="MDR7306510.1"/>
    <property type="molecule type" value="Genomic_DNA"/>
</dbReference>
<evidence type="ECO:0000313" key="3">
    <source>
        <dbReference type="EMBL" id="MDR7306510.1"/>
    </source>
</evidence>
<dbReference type="Proteomes" id="UP001268089">
    <property type="component" value="Unassembled WGS sequence"/>
</dbReference>
<proteinExistence type="predicted"/>
<accession>A0ABU1ZLT4</accession>
<gene>
    <name evidence="3" type="ORF">J2X15_001793</name>
</gene>
<keyword evidence="4" id="KW-1185">Reference proteome</keyword>
<keyword evidence="1" id="KW-0732">Signal</keyword>
<feature type="signal peptide" evidence="1">
    <location>
        <begin position="1"/>
        <end position="19"/>
    </location>
</feature>
<sequence length="170" mass="18927">MRTLFAFAIGVLFWGAAVADETTRREKIAKIVDAQGLTQMFQQQLDQGKASASDIGKSIVQKILAETGAPKGQTNSRLEQVFQRYMDECATMFSAKELVDTWSRFYGKDITESELDQILSYYQSPVGRKDVFASQTAMTEFSKTMNAQGQERLNASISQLMADLKTALAE</sequence>
<comment type="caution">
    <text evidence="3">The sequence shown here is derived from an EMBL/GenBank/DDBJ whole genome shotgun (WGS) entry which is preliminary data.</text>
</comment>
<dbReference type="Pfam" id="PF09832">
    <property type="entry name" value="DUF2059"/>
    <property type="match status" value="1"/>
</dbReference>
<dbReference type="RefSeq" id="WP_310341687.1">
    <property type="nucleotide sequence ID" value="NZ_JAVDXO010000003.1"/>
</dbReference>
<feature type="chain" id="PRO_5046314611" description="DUF2059 domain-containing protein" evidence="1">
    <location>
        <begin position="20"/>
        <end position="170"/>
    </location>
</feature>
<organism evidence="3 4">
    <name type="scientific">Rhodoferax saidenbachensis</name>
    <dbReference type="NCBI Taxonomy" id="1484693"/>
    <lineage>
        <taxon>Bacteria</taxon>
        <taxon>Pseudomonadati</taxon>
        <taxon>Pseudomonadota</taxon>
        <taxon>Betaproteobacteria</taxon>
        <taxon>Burkholderiales</taxon>
        <taxon>Comamonadaceae</taxon>
        <taxon>Rhodoferax</taxon>
    </lineage>
</organism>
<dbReference type="InterPro" id="IPR018637">
    <property type="entry name" value="DUF2059"/>
</dbReference>
<name>A0ABU1ZLT4_9BURK</name>